<dbReference type="OrthoDB" id="4294477at2"/>
<gene>
    <name evidence="2" type="ORF">ELE36_11710</name>
</gene>
<accession>A0A411HQE2</accession>
<evidence type="ECO:0000256" key="1">
    <source>
        <dbReference type="ARBA" id="ARBA00022801"/>
    </source>
</evidence>
<keyword evidence="3" id="KW-1185">Reference proteome</keyword>
<evidence type="ECO:0000313" key="2">
    <source>
        <dbReference type="EMBL" id="QBB72676.1"/>
    </source>
</evidence>
<dbReference type="GO" id="GO:0019605">
    <property type="term" value="P:butyrate metabolic process"/>
    <property type="evidence" value="ECO:0007669"/>
    <property type="project" value="InterPro"/>
</dbReference>
<dbReference type="InterPro" id="IPR029058">
    <property type="entry name" value="AB_hydrolase_fold"/>
</dbReference>
<protein>
    <submittedName>
        <fullName evidence="2">Hydrogenase</fullName>
    </submittedName>
</protein>
<sequence length="610" mass="63565">MLGACATSPRDRIAVAAGKPMTDFLVSPTLATTHAADDDLLTAGLGLAGLRALAPPVFANPEKPTAAEVRRRAIWNNWRGIADLAPGGGFGDLYGSLPSVPGREFQALAKLPGANQPHRVLTQIPDDFDRKARCVVVAASSGSRGVYGAIALAGGWGLTHHCAVAYTDKGTGTGYVDIDTRSAVQLDGTRGVAGEPAEFAPTFTSAIPAHNVAIKHAHSGDNPEADWGSHILQAAQFALHTLDQALPSEAPFTFSNTRVIVLGVSNGAGAALRAAGIDHEHQLAGVVAVSPSVYSGDGRPLYDYVTEAAIFQPCALLHATFDHVALARPKGAKPATWAQRCKSLHDYGLVAAIDTTAQAGEAYSRMRENGWTDTAIEAGAISSSFDLWRAVAVTYASAYTRSGVEMMPCGYRFAALDASGVARASSVVEQATWSADGTGIPPSPGIGIIDSMANGADPSVLGLLCLRAMWDGEHALKRRLHAGVEATLAAPPRAGLPVIVIHGADDGLIPEAFTSAAYVRTAKQQSADRDLRYWRVANAQHFDAFLGLPVLGARYVPLMPYAYAAMDAMFAHLTQGTPLPASADIAALPRGLNAGVAPALSAKNLGAIPK</sequence>
<dbReference type="SUPFAM" id="SSF53474">
    <property type="entry name" value="alpha/beta-Hydrolases"/>
    <property type="match status" value="1"/>
</dbReference>
<reference evidence="2 3" key="1">
    <citation type="submission" date="2019-01" db="EMBL/GenBank/DDBJ databases">
        <title>Pseudolysobacter antarctica gen. nov., sp. nov., isolated from Fildes Peninsula, Antarctica.</title>
        <authorList>
            <person name="Wei Z."/>
            <person name="Peng F."/>
        </authorList>
    </citation>
    <scope>NUCLEOTIDE SEQUENCE [LARGE SCALE GENOMIC DNA]</scope>
    <source>
        <strain evidence="2 3">AQ6-296</strain>
    </source>
</reference>
<dbReference type="GO" id="GO:0005615">
    <property type="term" value="C:extracellular space"/>
    <property type="evidence" value="ECO:0007669"/>
    <property type="project" value="InterPro"/>
</dbReference>
<dbReference type="Proteomes" id="UP000291562">
    <property type="component" value="Chromosome"/>
</dbReference>
<dbReference type="AlphaFoldDB" id="A0A411HQE2"/>
<dbReference type="KEGG" id="xbc:ELE36_11710"/>
<dbReference type="InterPro" id="IPR016582">
    <property type="entry name" value="OHBut_olig_hydro_put"/>
</dbReference>
<dbReference type="GO" id="GO:0047989">
    <property type="term" value="F:hydroxybutyrate-dimer hydrolase activity"/>
    <property type="evidence" value="ECO:0007669"/>
    <property type="project" value="InterPro"/>
</dbReference>
<proteinExistence type="predicted"/>
<dbReference type="EMBL" id="CP035704">
    <property type="protein sequence ID" value="QBB72676.1"/>
    <property type="molecule type" value="Genomic_DNA"/>
</dbReference>
<name>A0A411HQE2_9GAMM</name>
<dbReference type="Pfam" id="PF10605">
    <property type="entry name" value="3HBOH"/>
    <property type="match status" value="1"/>
</dbReference>
<keyword evidence="1" id="KW-0378">Hydrolase</keyword>
<evidence type="ECO:0000313" key="3">
    <source>
        <dbReference type="Proteomes" id="UP000291562"/>
    </source>
</evidence>
<dbReference type="Gene3D" id="3.40.50.1820">
    <property type="entry name" value="alpha/beta hydrolase"/>
    <property type="match status" value="1"/>
</dbReference>
<organism evidence="2 3">
    <name type="scientific">Pseudolysobacter antarcticus</name>
    <dbReference type="NCBI Taxonomy" id="2511995"/>
    <lineage>
        <taxon>Bacteria</taxon>
        <taxon>Pseudomonadati</taxon>
        <taxon>Pseudomonadota</taxon>
        <taxon>Gammaproteobacteria</taxon>
        <taxon>Lysobacterales</taxon>
        <taxon>Rhodanobacteraceae</taxon>
        <taxon>Pseudolysobacter</taxon>
    </lineage>
</organism>